<reference evidence="2 3" key="1">
    <citation type="submission" date="2015-07" db="EMBL/GenBank/DDBJ databases">
        <title>The genome of Eufriesea mexicana.</title>
        <authorList>
            <person name="Pan H."/>
            <person name="Kapheim K."/>
        </authorList>
    </citation>
    <scope>NUCLEOTIDE SEQUENCE [LARGE SCALE GENOMIC DNA]</scope>
    <source>
        <strain evidence="2">0111107269</strain>
        <tissue evidence="2">Whole body</tissue>
    </source>
</reference>
<evidence type="ECO:0000313" key="2">
    <source>
        <dbReference type="EMBL" id="OAD53417.1"/>
    </source>
</evidence>
<evidence type="ECO:0000313" key="3">
    <source>
        <dbReference type="Proteomes" id="UP000250275"/>
    </source>
</evidence>
<dbReference type="EMBL" id="KQ767283">
    <property type="protein sequence ID" value="OAD53417.1"/>
    <property type="molecule type" value="Genomic_DNA"/>
</dbReference>
<feature type="region of interest" description="Disordered" evidence="1">
    <location>
        <begin position="1"/>
        <end position="23"/>
    </location>
</feature>
<dbReference type="Proteomes" id="UP000250275">
    <property type="component" value="Unassembled WGS sequence"/>
</dbReference>
<organism evidence="2 3">
    <name type="scientific">Eufriesea mexicana</name>
    <dbReference type="NCBI Taxonomy" id="516756"/>
    <lineage>
        <taxon>Eukaryota</taxon>
        <taxon>Metazoa</taxon>
        <taxon>Ecdysozoa</taxon>
        <taxon>Arthropoda</taxon>
        <taxon>Hexapoda</taxon>
        <taxon>Insecta</taxon>
        <taxon>Pterygota</taxon>
        <taxon>Neoptera</taxon>
        <taxon>Endopterygota</taxon>
        <taxon>Hymenoptera</taxon>
        <taxon>Apocrita</taxon>
        <taxon>Aculeata</taxon>
        <taxon>Apoidea</taxon>
        <taxon>Anthophila</taxon>
        <taxon>Apidae</taxon>
        <taxon>Eufriesea</taxon>
    </lineage>
</organism>
<keyword evidence="3" id="KW-1185">Reference proteome</keyword>
<accession>A0A310S6U7</accession>
<feature type="compositionally biased region" description="Basic and acidic residues" evidence="1">
    <location>
        <begin position="1"/>
        <end position="11"/>
    </location>
</feature>
<dbReference type="AlphaFoldDB" id="A0A310S6U7"/>
<evidence type="ECO:0000256" key="1">
    <source>
        <dbReference type="SAM" id="MobiDB-lite"/>
    </source>
</evidence>
<sequence length="88" mass="9843">MEVRLRRRSNDRPGSAALSRSDTRREYIRATSVAVDSSGSAFGIQEAACSEEKAERDWTGRKEQVSRHLDGKGRIPRSRRLVGALGRD</sequence>
<proteinExistence type="predicted"/>
<gene>
    <name evidence="2" type="ORF">WN48_09972</name>
</gene>
<name>A0A310S6U7_9HYME</name>
<protein>
    <submittedName>
        <fullName evidence="2">Uncharacterized protein</fullName>
    </submittedName>
</protein>